<sequence length="175" mass="18480">MKVPQTAGRKFSVRGMVQSKTIRKRARLRLSLKRGFRARLSSPVAARDNSVRDCTALEARSSSVKAQQPVSNPVSFQSPIRAKEAPDASQSIVGAALAEAEKTPFEFGKSEMKKETAPVLSSAAPLASGLTLPIGIPSYGSTSTPVFSASGFSVGSGGTVVSASSSQRRKGRRKR</sequence>
<proteinExistence type="predicted"/>
<organism evidence="2 3">
    <name type="scientific">Chloropicon primus</name>
    <dbReference type="NCBI Taxonomy" id="1764295"/>
    <lineage>
        <taxon>Eukaryota</taxon>
        <taxon>Viridiplantae</taxon>
        <taxon>Chlorophyta</taxon>
        <taxon>Chloropicophyceae</taxon>
        <taxon>Chloropicales</taxon>
        <taxon>Chloropicaceae</taxon>
        <taxon>Chloropicon</taxon>
    </lineage>
</organism>
<feature type="region of interest" description="Disordered" evidence="1">
    <location>
        <begin position="64"/>
        <end position="88"/>
    </location>
</feature>
<evidence type="ECO:0000313" key="2">
    <source>
        <dbReference type="EMBL" id="QDZ19257.1"/>
    </source>
</evidence>
<feature type="compositionally biased region" description="Polar residues" evidence="1">
    <location>
        <begin position="64"/>
        <end position="78"/>
    </location>
</feature>
<dbReference type="AlphaFoldDB" id="A0A5B8MFU7"/>
<gene>
    <name evidence="2" type="ORF">A3770_02p17750</name>
</gene>
<name>A0A5B8MFU7_9CHLO</name>
<keyword evidence="3" id="KW-1185">Reference proteome</keyword>
<accession>A0A5B8MFU7</accession>
<reference evidence="2 3" key="1">
    <citation type="submission" date="2018-07" db="EMBL/GenBank/DDBJ databases">
        <title>The complete nuclear genome of the prasinophyte Chloropicon primus (CCMP1205).</title>
        <authorList>
            <person name="Pombert J.-F."/>
            <person name="Otis C."/>
            <person name="Turmel M."/>
            <person name="Lemieux C."/>
        </authorList>
    </citation>
    <scope>NUCLEOTIDE SEQUENCE [LARGE SCALE GENOMIC DNA]</scope>
    <source>
        <strain evidence="2 3">CCMP1205</strain>
    </source>
</reference>
<dbReference type="EMBL" id="CP031035">
    <property type="protein sequence ID" value="QDZ19257.1"/>
    <property type="molecule type" value="Genomic_DNA"/>
</dbReference>
<protein>
    <submittedName>
        <fullName evidence="2">Uncharacterized protein</fullName>
    </submittedName>
</protein>
<evidence type="ECO:0000256" key="1">
    <source>
        <dbReference type="SAM" id="MobiDB-lite"/>
    </source>
</evidence>
<evidence type="ECO:0000313" key="3">
    <source>
        <dbReference type="Proteomes" id="UP000316726"/>
    </source>
</evidence>
<feature type="region of interest" description="Disordered" evidence="1">
    <location>
        <begin position="154"/>
        <end position="175"/>
    </location>
</feature>
<feature type="compositionally biased region" description="Low complexity" evidence="1">
    <location>
        <begin position="154"/>
        <end position="166"/>
    </location>
</feature>
<dbReference type="Proteomes" id="UP000316726">
    <property type="component" value="Chromosome 2"/>
</dbReference>